<sequence>MEEPKPSVGQRIRNALLNNLLTILLVTGVVLGIGVGFLIRGTSGPMDPRARDYVAFPGMILIRLLKLSATPLIIACIVVALSSLDLSVSKTLGWQFIVYVIVTKIVSAVLGLVMAIIVHPGRGKSDDTMKSDHTLDDKGTIIDIFLDMFRNIIPGNMVRIYLQQQQTKVIHTENSSSDVFTWDTKVSYIDGMNLLGMVFTATLVGLCFTILANRALGFLVVVREIYQVSMKLAVWTLWIAPVCLFFLILTEIMMIDDFGKFFSTWGIYILTVNGTFLIQVVLMHPLILLVIGRVNIIKFYKHLVNALVTAYVTSSSMASLPVLIECLLAHGIDPR</sequence>
<evidence type="ECO:0000256" key="3">
    <source>
        <dbReference type="ARBA" id="ARBA00022448"/>
    </source>
</evidence>
<reference evidence="8 9" key="1">
    <citation type="submission" date="2024-03" db="EMBL/GenBank/DDBJ databases">
        <title>The genome assembly and annotation of the cricket Gryllus longicercus Weissman &amp; Gray.</title>
        <authorList>
            <person name="Szrajer S."/>
            <person name="Gray D."/>
            <person name="Ylla G."/>
        </authorList>
    </citation>
    <scope>NUCLEOTIDE SEQUENCE [LARGE SCALE GENOMIC DNA]</scope>
    <source>
        <strain evidence="8">DAG 2021-001</strain>
        <tissue evidence="8">Whole body minus gut</tissue>
    </source>
</reference>
<keyword evidence="7" id="KW-0769">Symport</keyword>
<accession>A0AAN9YXF2</accession>
<keyword evidence="5 7" id="KW-1133">Transmembrane helix</keyword>
<dbReference type="GO" id="GO:0005313">
    <property type="term" value="F:L-glutamate transmembrane transporter activity"/>
    <property type="evidence" value="ECO:0007669"/>
    <property type="project" value="TreeGrafter"/>
</dbReference>
<comment type="subcellular location">
    <subcellularLocation>
        <location evidence="1 7">Membrane</location>
        <topology evidence="1 7">Multi-pass membrane protein</topology>
    </subcellularLocation>
</comment>
<evidence type="ECO:0000256" key="6">
    <source>
        <dbReference type="ARBA" id="ARBA00023136"/>
    </source>
</evidence>
<feature type="transmembrane region" description="Helical" evidence="7">
    <location>
        <begin position="60"/>
        <end position="84"/>
    </location>
</feature>
<dbReference type="Gene3D" id="1.10.3860.10">
    <property type="entry name" value="Sodium:dicarboxylate symporter"/>
    <property type="match status" value="1"/>
</dbReference>
<evidence type="ECO:0000256" key="2">
    <source>
        <dbReference type="ARBA" id="ARBA00006148"/>
    </source>
</evidence>
<keyword evidence="3 7" id="KW-0813">Transport</keyword>
<dbReference type="AlphaFoldDB" id="A0AAN9YXF2"/>
<feature type="transmembrane region" description="Helical" evidence="7">
    <location>
        <begin position="20"/>
        <end position="40"/>
    </location>
</feature>
<dbReference type="EMBL" id="JAZDUA010001061">
    <property type="protein sequence ID" value="KAK7788509.1"/>
    <property type="molecule type" value="Genomic_DNA"/>
</dbReference>
<dbReference type="GO" id="GO:0015501">
    <property type="term" value="F:glutamate:sodium symporter activity"/>
    <property type="evidence" value="ECO:0007669"/>
    <property type="project" value="TreeGrafter"/>
</dbReference>
<name>A0AAN9YXF2_9ORTH</name>
<evidence type="ECO:0000256" key="5">
    <source>
        <dbReference type="ARBA" id="ARBA00022989"/>
    </source>
</evidence>
<evidence type="ECO:0000256" key="1">
    <source>
        <dbReference type="ARBA" id="ARBA00004141"/>
    </source>
</evidence>
<dbReference type="GO" id="GO:0015175">
    <property type="term" value="F:neutral L-amino acid transmembrane transporter activity"/>
    <property type="evidence" value="ECO:0007669"/>
    <property type="project" value="TreeGrafter"/>
</dbReference>
<evidence type="ECO:0000256" key="4">
    <source>
        <dbReference type="ARBA" id="ARBA00022692"/>
    </source>
</evidence>
<organism evidence="8 9">
    <name type="scientific">Gryllus longicercus</name>
    <dbReference type="NCBI Taxonomy" id="2509291"/>
    <lineage>
        <taxon>Eukaryota</taxon>
        <taxon>Metazoa</taxon>
        <taxon>Ecdysozoa</taxon>
        <taxon>Arthropoda</taxon>
        <taxon>Hexapoda</taxon>
        <taxon>Insecta</taxon>
        <taxon>Pterygota</taxon>
        <taxon>Neoptera</taxon>
        <taxon>Polyneoptera</taxon>
        <taxon>Orthoptera</taxon>
        <taxon>Ensifera</taxon>
        <taxon>Gryllidea</taxon>
        <taxon>Grylloidea</taxon>
        <taxon>Gryllidae</taxon>
        <taxon>Gryllinae</taxon>
        <taxon>Gryllus</taxon>
    </lineage>
</organism>
<feature type="transmembrane region" description="Helical" evidence="7">
    <location>
        <begin position="194"/>
        <end position="220"/>
    </location>
</feature>
<feature type="transmembrane region" description="Helical" evidence="7">
    <location>
        <begin position="96"/>
        <end position="118"/>
    </location>
</feature>
<feature type="transmembrane region" description="Helical" evidence="7">
    <location>
        <begin position="232"/>
        <end position="255"/>
    </location>
</feature>
<dbReference type="Proteomes" id="UP001378592">
    <property type="component" value="Unassembled WGS sequence"/>
</dbReference>
<evidence type="ECO:0000256" key="7">
    <source>
        <dbReference type="RuleBase" id="RU361216"/>
    </source>
</evidence>
<dbReference type="PANTHER" id="PTHR11958">
    <property type="entry name" value="SODIUM/DICARBOXYLATE SYMPORTER-RELATED"/>
    <property type="match status" value="1"/>
</dbReference>
<feature type="transmembrane region" description="Helical" evidence="7">
    <location>
        <begin position="267"/>
        <end position="291"/>
    </location>
</feature>
<dbReference type="Pfam" id="PF00375">
    <property type="entry name" value="SDF"/>
    <property type="match status" value="1"/>
</dbReference>
<evidence type="ECO:0000313" key="8">
    <source>
        <dbReference type="EMBL" id="KAK7788509.1"/>
    </source>
</evidence>
<proteinExistence type="inferred from homology"/>
<dbReference type="InterPro" id="IPR036458">
    <property type="entry name" value="Na:dicarbo_symporter_sf"/>
</dbReference>
<evidence type="ECO:0000313" key="9">
    <source>
        <dbReference type="Proteomes" id="UP001378592"/>
    </source>
</evidence>
<feature type="transmembrane region" description="Helical" evidence="7">
    <location>
        <begin position="303"/>
        <end position="324"/>
    </location>
</feature>
<keyword evidence="4 7" id="KW-0812">Transmembrane</keyword>
<dbReference type="SUPFAM" id="SSF118215">
    <property type="entry name" value="Proton glutamate symport protein"/>
    <property type="match status" value="1"/>
</dbReference>
<keyword evidence="6 7" id="KW-0472">Membrane</keyword>
<keyword evidence="9" id="KW-1185">Reference proteome</keyword>
<dbReference type="PANTHER" id="PTHR11958:SF63">
    <property type="entry name" value="AMINO ACID TRANSPORTER"/>
    <property type="match status" value="1"/>
</dbReference>
<dbReference type="PRINTS" id="PR00173">
    <property type="entry name" value="EDTRNSPORT"/>
</dbReference>
<dbReference type="InterPro" id="IPR001991">
    <property type="entry name" value="Na-dicarboxylate_symporter"/>
</dbReference>
<comment type="caution">
    <text evidence="8">The sequence shown here is derived from an EMBL/GenBank/DDBJ whole genome shotgun (WGS) entry which is preliminary data.</text>
</comment>
<dbReference type="InterPro" id="IPR050746">
    <property type="entry name" value="DAACS"/>
</dbReference>
<protein>
    <recommendedName>
        <fullName evidence="7">Amino acid transporter</fullName>
    </recommendedName>
</protein>
<dbReference type="GO" id="GO:0005886">
    <property type="term" value="C:plasma membrane"/>
    <property type="evidence" value="ECO:0007669"/>
    <property type="project" value="TreeGrafter"/>
</dbReference>
<gene>
    <name evidence="8" type="ORF">R5R35_014693</name>
</gene>
<comment type="similarity">
    <text evidence="2 7">Belongs to the dicarboxylate/amino acid:cation symporter (DAACS) (TC 2.A.23) family.</text>
</comment>